<dbReference type="Gene3D" id="3.30.930.10">
    <property type="entry name" value="Bira Bifunctional Protein, Domain 2"/>
    <property type="match status" value="1"/>
</dbReference>
<dbReference type="GO" id="GO:0006421">
    <property type="term" value="P:asparaginyl-tRNA aminoacylation"/>
    <property type="evidence" value="ECO:0007669"/>
    <property type="project" value="UniProtKB-UniRule"/>
</dbReference>
<dbReference type="InterPro" id="IPR004364">
    <property type="entry name" value="Aa-tRNA-synt_II"/>
</dbReference>
<dbReference type="InterPro" id="IPR006195">
    <property type="entry name" value="aa-tRNA-synth_II"/>
</dbReference>
<dbReference type="SUPFAM" id="SSF55681">
    <property type="entry name" value="Class II aaRS and biotin synthetases"/>
    <property type="match status" value="1"/>
</dbReference>
<feature type="region of interest" description="Disordered" evidence="8">
    <location>
        <begin position="1"/>
        <end position="29"/>
    </location>
</feature>
<dbReference type="PRINTS" id="PR01042">
    <property type="entry name" value="TRNASYNTHASP"/>
</dbReference>
<dbReference type="Pfam" id="PF01336">
    <property type="entry name" value="tRNA_anti-codon"/>
    <property type="match status" value="1"/>
</dbReference>
<proteinExistence type="inferred from homology"/>
<evidence type="ECO:0000256" key="5">
    <source>
        <dbReference type="ARBA" id="ARBA00022917"/>
    </source>
</evidence>
<keyword evidence="2 7" id="KW-0436">Ligase</keyword>
<dbReference type="Proteomes" id="UP001059380">
    <property type="component" value="Chromosome"/>
</dbReference>
<evidence type="ECO:0000256" key="4">
    <source>
        <dbReference type="ARBA" id="ARBA00022840"/>
    </source>
</evidence>
<keyword evidence="4 7" id="KW-0067">ATP-binding</keyword>
<dbReference type="InterPro" id="IPR045864">
    <property type="entry name" value="aa-tRNA-synth_II/BPL/LPL"/>
</dbReference>
<dbReference type="Gene3D" id="2.40.50.140">
    <property type="entry name" value="Nucleic acid-binding proteins"/>
    <property type="match status" value="1"/>
</dbReference>
<evidence type="ECO:0000256" key="1">
    <source>
        <dbReference type="ARBA" id="ARBA00008226"/>
    </source>
</evidence>
<dbReference type="AlphaFoldDB" id="A0A9J7BVZ8"/>
<dbReference type="HAMAP" id="MF_00534">
    <property type="entry name" value="Asn_tRNA_synth"/>
    <property type="match status" value="1"/>
</dbReference>
<evidence type="ECO:0000313" key="11">
    <source>
        <dbReference type="Proteomes" id="UP001059380"/>
    </source>
</evidence>
<dbReference type="CDD" id="cd04323">
    <property type="entry name" value="AsnRS_cyto_like_N"/>
    <property type="match status" value="1"/>
</dbReference>
<keyword evidence="7" id="KW-0963">Cytoplasm</keyword>
<dbReference type="GO" id="GO:0005737">
    <property type="term" value="C:cytoplasm"/>
    <property type="evidence" value="ECO:0007669"/>
    <property type="project" value="UniProtKB-SubCell"/>
</dbReference>
<evidence type="ECO:0000256" key="6">
    <source>
        <dbReference type="ARBA" id="ARBA00023146"/>
    </source>
</evidence>
<feature type="compositionally biased region" description="Polar residues" evidence="8">
    <location>
        <begin position="1"/>
        <end position="28"/>
    </location>
</feature>
<comment type="similarity">
    <text evidence="1 7">Belongs to the class-II aminoacyl-tRNA synthetase family.</text>
</comment>
<dbReference type="NCBIfam" id="TIGR00457">
    <property type="entry name" value="asnS"/>
    <property type="match status" value="1"/>
</dbReference>
<dbReference type="EC" id="6.1.1.22" evidence="7"/>
<keyword evidence="3 7" id="KW-0547">Nucleotide-binding</keyword>
<feature type="domain" description="Aminoacyl-transfer RNA synthetases class-II family profile" evidence="9">
    <location>
        <begin position="168"/>
        <end position="463"/>
    </location>
</feature>
<dbReference type="SUPFAM" id="SSF50249">
    <property type="entry name" value="Nucleic acid-binding proteins"/>
    <property type="match status" value="1"/>
</dbReference>
<accession>A0A9J7BVZ8</accession>
<dbReference type="PROSITE" id="PS50862">
    <property type="entry name" value="AA_TRNA_LIGASE_II"/>
    <property type="match status" value="1"/>
</dbReference>
<keyword evidence="6 7" id="KW-0030">Aminoacyl-tRNA synthetase</keyword>
<dbReference type="GO" id="GO:0005524">
    <property type="term" value="F:ATP binding"/>
    <property type="evidence" value="ECO:0007669"/>
    <property type="project" value="UniProtKB-UniRule"/>
</dbReference>
<dbReference type="CDD" id="cd00776">
    <property type="entry name" value="AsxRS_core"/>
    <property type="match status" value="1"/>
</dbReference>
<dbReference type="InterPro" id="IPR004365">
    <property type="entry name" value="NA-bd_OB_tRNA"/>
</dbReference>
<dbReference type="InterPro" id="IPR004522">
    <property type="entry name" value="Asn-tRNA-ligase"/>
</dbReference>
<keyword evidence="5 7" id="KW-0648">Protein biosynthesis</keyword>
<dbReference type="InterPro" id="IPR002312">
    <property type="entry name" value="Asp/Asn-tRNA-synth_IIb"/>
</dbReference>
<dbReference type="GO" id="GO:0004816">
    <property type="term" value="F:asparagine-tRNA ligase activity"/>
    <property type="evidence" value="ECO:0007669"/>
    <property type="project" value="UniProtKB-UniRule"/>
</dbReference>
<dbReference type="PANTHER" id="PTHR22594">
    <property type="entry name" value="ASPARTYL/LYSYL-TRNA SYNTHETASE"/>
    <property type="match status" value="1"/>
</dbReference>
<protein>
    <recommendedName>
        <fullName evidence="7">Asparagine--tRNA ligase</fullName>
        <ecNumber evidence="7">6.1.1.22</ecNumber>
    </recommendedName>
    <alternativeName>
        <fullName evidence="7">Asparaginyl-tRNA synthetase</fullName>
        <shortName evidence="7">AsnRS</shortName>
    </alternativeName>
</protein>
<evidence type="ECO:0000256" key="3">
    <source>
        <dbReference type="ARBA" id="ARBA00022741"/>
    </source>
</evidence>
<gene>
    <name evidence="7 10" type="primary">asnS</name>
    <name evidence="10" type="ORF">MOP44_08490</name>
</gene>
<evidence type="ECO:0000313" key="10">
    <source>
        <dbReference type="EMBL" id="UWZ85970.1"/>
    </source>
</evidence>
<evidence type="ECO:0000256" key="8">
    <source>
        <dbReference type="SAM" id="MobiDB-lite"/>
    </source>
</evidence>
<organism evidence="10 11">
    <name type="scientific">Occallatibacter riparius</name>
    <dbReference type="NCBI Taxonomy" id="1002689"/>
    <lineage>
        <taxon>Bacteria</taxon>
        <taxon>Pseudomonadati</taxon>
        <taxon>Acidobacteriota</taxon>
        <taxon>Terriglobia</taxon>
        <taxon>Terriglobales</taxon>
        <taxon>Acidobacteriaceae</taxon>
        <taxon>Occallatibacter</taxon>
    </lineage>
</organism>
<reference evidence="10" key="1">
    <citation type="submission" date="2021-04" db="EMBL/GenBank/DDBJ databases">
        <title>Phylogenetic analysis of Acidobacteriaceae.</title>
        <authorList>
            <person name="Qiu L."/>
            <person name="Zhang Q."/>
        </authorList>
    </citation>
    <scope>NUCLEOTIDE SEQUENCE</scope>
    <source>
        <strain evidence="10">DSM 25168</strain>
    </source>
</reference>
<dbReference type="EMBL" id="CP093313">
    <property type="protein sequence ID" value="UWZ85970.1"/>
    <property type="molecule type" value="Genomic_DNA"/>
</dbReference>
<evidence type="ECO:0000256" key="7">
    <source>
        <dbReference type="HAMAP-Rule" id="MF_00534"/>
    </source>
</evidence>
<dbReference type="NCBIfam" id="NF003037">
    <property type="entry name" value="PRK03932.1"/>
    <property type="match status" value="1"/>
</dbReference>
<evidence type="ECO:0000259" key="9">
    <source>
        <dbReference type="PROSITE" id="PS50862"/>
    </source>
</evidence>
<name>A0A9J7BVZ8_9BACT</name>
<dbReference type="KEGG" id="orp:MOP44_08490"/>
<sequence length="473" mass="53034">MSEQTPAAPQTPESSASPQTPERANSEQLAAPQVPAAATISTLGQYDGQSVTLHGWLYNSRESGKLIFPIFRDGTGTVQGVAHVKSVSPEVFDTLKNLTQESSVIVTGKVRADKRAPGGYELDIENVQVIQRVPESDPYPITPKEHGVDFLMERRHLWIRSPRQSAILRIRAEIMRAAAEYFDSNGFVRTDPPILTPAACEGTSTLFPVDYFGDPAFLTQSGQLYIESTALALGKVYSFGPTFRAEKSKTRRHLTEFWMVEPEVAFMDLDGLMTLAENYISHIVQSVLKNRRSELEVIGRDIARLEAITPPFPRLRYDEAAKMLQQAHADGHLENPFEYGNDFGSPDETWLTQQFEKPVMVHRYPAAVKAFYMEPDPQDPTYALCVDVLAPEGYGEVIGGSQRVASYELLKSRIESHDLPLESFQWYLDLRRYGSVPHSGFGMGIERVVAWICGLDHVRETIPFARTLHRIYP</sequence>
<dbReference type="InterPro" id="IPR012340">
    <property type="entry name" value="NA-bd_OB-fold"/>
</dbReference>
<comment type="subcellular location">
    <subcellularLocation>
        <location evidence="7">Cytoplasm</location>
    </subcellularLocation>
</comment>
<evidence type="ECO:0000256" key="2">
    <source>
        <dbReference type="ARBA" id="ARBA00022598"/>
    </source>
</evidence>
<dbReference type="RefSeq" id="WP_260795604.1">
    <property type="nucleotide sequence ID" value="NZ_CP093313.1"/>
</dbReference>
<comment type="subunit">
    <text evidence="7">Homodimer.</text>
</comment>
<keyword evidence="11" id="KW-1185">Reference proteome</keyword>
<dbReference type="PANTHER" id="PTHR22594:SF34">
    <property type="entry name" value="ASPARAGINE--TRNA LIGASE, MITOCHONDRIAL-RELATED"/>
    <property type="match status" value="1"/>
</dbReference>
<dbReference type="GO" id="GO:0003676">
    <property type="term" value="F:nucleic acid binding"/>
    <property type="evidence" value="ECO:0007669"/>
    <property type="project" value="InterPro"/>
</dbReference>
<comment type="catalytic activity">
    <reaction evidence="7">
        <text>tRNA(Asn) + L-asparagine + ATP = L-asparaginyl-tRNA(Asn) + AMP + diphosphate + H(+)</text>
        <dbReference type="Rhea" id="RHEA:11180"/>
        <dbReference type="Rhea" id="RHEA-COMP:9659"/>
        <dbReference type="Rhea" id="RHEA-COMP:9674"/>
        <dbReference type="ChEBI" id="CHEBI:15378"/>
        <dbReference type="ChEBI" id="CHEBI:30616"/>
        <dbReference type="ChEBI" id="CHEBI:33019"/>
        <dbReference type="ChEBI" id="CHEBI:58048"/>
        <dbReference type="ChEBI" id="CHEBI:78442"/>
        <dbReference type="ChEBI" id="CHEBI:78515"/>
        <dbReference type="ChEBI" id="CHEBI:456215"/>
        <dbReference type="EC" id="6.1.1.22"/>
    </reaction>
</comment>
<dbReference type="Pfam" id="PF00152">
    <property type="entry name" value="tRNA-synt_2"/>
    <property type="match status" value="1"/>
</dbReference>